<dbReference type="PANTHER" id="PTHR33175">
    <property type="entry name" value="DNA-BINDING PROTEIN HU"/>
    <property type="match status" value="1"/>
</dbReference>
<keyword evidence="3 5" id="KW-0238">DNA-binding</keyword>
<dbReference type="Pfam" id="PF00216">
    <property type="entry name" value="Bac_DNA_binding"/>
    <property type="match status" value="1"/>
</dbReference>
<evidence type="ECO:0000313" key="5">
    <source>
        <dbReference type="EMBL" id="MEA5260647.1"/>
    </source>
</evidence>
<evidence type="ECO:0000256" key="3">
    <source>
        <dbReference type="ARBA" id="ARBA00023125"/>
    </source>
</evidence>
<sequence>MTKQALIEAIAAKTHHAEGLVSEIIEAFKSEVMQQVSSGNQITIRRFGTFKSVTRKAKVLRKIQSKEIVEIPERTIVKFVPSKEFKVEGSRSFQASDDY</sequence>
<comment type="caution">
    <text evidence="5">The sequence shown here is derived from an EMBL/GenBank/DDBJ whole genome shotgun (WGS) entry which is preliminary data.</text>
</comment>
<reference evidence="5 6" key="1">
    <citation type="submission" date="2023-12" db="EMBL/GenBank/DDBJ databases">
        <title>Novel species of the genus Arcicella isolated from rivers.</title>
        <authorList>
            <person name="Lu H."/>
        </authorList>
    </citation>
    <scope>NUCLEOTIDE SEQUENCE [LARGE SCALE GENOMIC DNA]</scope>
    <source>
        <strain evidence="5 6">LMG 21963</strain>
    </source>
</reference>
<organism evidence="5 6">
    <name type="scientific">Arcicella aquatica</name>
    <dbReference type="NCBI Taxonomy" id="217141"/>
    <lineage>
        <taxon>Bacteria</taxon>
        <taxon>Pseudomonadati</taxon>
        <taxon>Bacteroidota</taxon>
        <taxon>Cytophagia</taxon>
        <taxon>Cytophagales</taxon>
        <taxon>Flectobacillaceae</taxon>
        <taxon>Arcicella</taxon>
    </lineage>
</organism>
<keyword evidence="2" id="KW-0226">DNA condensation</keyword>
<dbReference type="Proteomes" id="UP001304671">
    <property type="component" value="Unassembled WGS sequence"/>
</dbReference>
<dbReference type="SUPFAM" id="SSF47729">
    <property type="entry name" value="IHF-like DNA-binding proteins"/>
    <property type="match status" value="1"/>
</dbReference>
<gene>
    <name evidence="5" type="ORF">VB264_22810</name>
</gene>
<dbReference type="GO" id="GO:0003677">
    <property type="term" value="F:DNA binding"/>
    <property type="evidence" value="ECO:0007669"/>
    <property type="project" value="UniProtKB-KW"/>
</dbReference>
<protein>
    <submittedName>
        <fullName evidence="5">HU family DNA-binding protein</fullName>
    </submittedName>
</protein>
<name>A0ABU5QU69_9BACT</name>
<dbReference type="InterPro" id="IPR010992">
    <property type="entry name" value="IHF-like_DNA-bd_dom_sf"/>
</dbReference>
<dbReference type="SMART" id="SM00411">
    <property type="entry name" value="BHL"/>
    <property type="match status" value="1"/>
</dbReference>
<evidence type="ECO:0000313" key="6">
    <source>
        <dbReference type="Proteomes" id="UP001304671"/>
    </source>
</evidence>
<evidence type="ECO:0000256" key="4">
    <source>
        <dbReference type="RuleBase" id="RU003939"/>
    </source>
</evidence>
<dbReference type="InterPro" id="IPR000119">
    <property type="entry name" value="Hist_DNA-bd"/>
</dbReference>
<proteinExistence type="inferred from homology"/>
<dbReference type="RefSeq" id="WP_323253355.1">
    <property type="nucleotide sequence ID" value="NZ_JAYFUL010000062.1"/>
</dbReference>
<comment type="similarity">
    <text evidence="1 4">Belongs to the bacterial histone-like protein family.</text>
</comment>
<dbReference type="PANTHER" id="PTHR33175:SF3">
    <property type="entry name" value="DNA-BINDING PROTEIN HU-BETA"/>
    <property type="match status" value="1"/>
</dbReference>
<accession>A0ABU5QU69</accession>
<evidence type="ECO:0000256" key="2">
    <source>
        <dbReference type="ARBA" id="ARBA00023067"/>
    </source>
</evidence>
<evidence type="ECO:0000256" key="1">
    <source>
        <dbReference type="ARBA" id="ARBA00010529"/>
    </source>
</evidence>
<dbReference type="Gene3D" id="4.10.520.10">
    <property type="entry name" value="IHF-like DNA-binding proteins"/>
    <property type="match status" value="1"/>
</dbReference>
<keyword evidence="6" id="KW-1185">Reference proteome</keyword>
<dbReference type="EMBL" id="JAYFUL010000062">
    <property type="protein sequence ID" value="MEA5260647.1"/>
    <property type="molecule type" value="Genomic_DNA"/>
</dbReference>